<evidence type="ECO:0000313" key="1">
    <source>
        <dbReference type="EMBL" id="TFV41308.1"/>
    </source>
</evidence>
<proteinExistence type="predicted"/>
<evidence type="ECO:0000313" key="2">
    <source>
        <dbReference type="Proteomes" id="UP000297966"/>
    </source>
</evidence>
<accession>A0A4Y9LD38</accession>
<dbReference type="AlphaFoldDB" id="A0A4Y9LD38"/>
<reference evidence="1 2" key="1">
    <citation type="submission" date="2019-03" db="EMBL/GenBank/DDBJ databases">
        <title>Bradyrhizobium diversity isolated from nodules of Chamaecrista fasciculata.</title>
        <authorList>
            <person name="Klepa M.S."/>
            <person name="Urquiaga M.O."/>
            <person name="Hungria M."/>
            <person name="Delamuta J.R."/>
        </authorList>
    </citation>
    <scope>NUCLEOTIDE SEQUENCE [LARGE SCALE GENOMIC DNA]</scope>
    <source>
        <strain evidence="1 2">CNPSo 3448</strain>
    </source>
</reference>
<gene>
    <name evidence="1" type="ORF">E4K65_37270</name>
</gene>
<dbReference type="EMBL" id="SPQT01000030">
    <property type="protein sequence ID" value="TFV41308.1"/>
    <property type="molecule type" value="Genomic_DNA"/>
</dbReference>
<protein>
    <submittedName>
        <fullName evidence="1">Uncharacterized protein</fullName>
    </submittedName>
</protein>
<dbReference type="Proteomes" id="UP000297966">
    <property type="component" value="Unassembled WGS sequence"/>
</dbReference>
<keyword evidence="2" id="KW-1185">Reference proteome</keyword>
<name>A0A4Y9LD38_9BRAD</name>
<sequence>MKRREFVSLVGSGAAVWPLAAWAQKPTIPVIGFINGTSPQGYGQFVAAFRRGHGLAGKHR</sequence>
<dbReference type="OrthoDB" id="7342842at2"/>
<organism evidence="1 2">
    <name type="scientific">Bradyrhizobium niftali</name>
    <dbReference type="NCBI Taxonomy" id="2560055"/>
    <lineage>
        <taxon>Bacteria</taxon>
        <taxon>Pseudomonadati</taxon>
        <taxon>Pseudomonadota</taxon>
        <taxon>Alphaproteobacteria</taxon>
        <taxon>Hyphomicrobiales</taxon>
        <taxon>Nitrobacteraceae</taxon>
        <taxon>Bradyrhizobium</taxon>
    </lineage>
</organism>
<comment type="caution">
    <text evidence="1">The sequence shown here is derived from an EMBL/GenBank/DDBJ whole genome shotgun (WGS) entry which is preliminary data.</text>
</comment>
<dbReference type="RefSeq" id="WP_135178335.1">
    <property type="nucleotide sequence ID" value="NZ_SPQT01000030.1"/>
</dbReference>